<evidence type="ECO:0000256" key="2">
    <source>
        <dbReference type="ARBA" id="ARBA00010147"/>
    </source>
</evidence>
<keyword evidence="8" id="KW-0812">Transmembrane</keyword>
<dbReference type="GeneTree" id="ENSGT01060000248575"/>
<dbReference type="InterPro" id="IPR000421">
    <property type="entry name" value="FA58C"/>
</dbReference>
<dbReference type="SUPFAM" id="SSF49785">
    <property type="entry name" value="Galactose-binding domain-like"/>
    <property type="match status" value="4"/>
</dbReference>
<dbReference type="InterPro" id="IPR006585">
    <property type="entry name" value="FTP1"/>
</dbReference>
<evidence type="ECO:0000256" key="4">
    <source>
        <dbReference type="ARBA" id="ARBA00022723"/>
    </source>
</evidence>
<evidence type="ECO:0000256" key="1">
    <source>
        <dbReference type="ARBA" id="ARBA00002219"/>
    </source>
</evidence>
<reference evidence="10" key="2">
    <citation type="submission" date="2025-09" db="UniProtKB">
        <authorList>
            <consortium name="Ensembl"/>
        </authorList>
    </citation>
    <scope>IDENTIFICATION</scope>
</reference>
<keyword evidence="5" id="KW-0430">Lectin</keyword>
<evidence type="ECO:0000256" key="5">
    <source>
        <dbReference type="ARBA" id="ARBA00022734"/>
    </source>
</evidence>
<keyword evidence="8" id="KW-0472">Membrane</keyword>
<dbReference type="InterPro" id="IPR008979">
    <property type="entry name" value="Galactose-bd-like_sf"/>
</dbReference>
<comment type="function">
    <text evidence="1">Acts as a defensive agent. Recognizes blood group fucosylated oligosaccharides including A, B, H and Lewis B-type antigens. Does not recognize Lewis A antigen and has low affinity for monovalent haptens.</text>
</comment>
<evidence type="ECO:0000256" key="3">
    <source>
        <dbReference type="ARBA" id="ARBA00011233"/>
    </source>
</evidence>
<dbReference type="GO" id="GO:0046872">
    <property type="term" value="F:metal ion binding"/>
    <property type="evidence" value="ECO:0007669"/>
    <property type="project" value="UniProtKB-KW"/>
</dbReference>
<keyword evidence="7" id="KW-1015">Disulfide bond</keyword>
<dbReference type="Ensembl" id="ENSDLAT00005068757.1">
    <property type="protein sequence ID" value="ENSDLAP00005072842.1"/>
    <property type="gene ID" value="ENSDLAG00005013418.2"/>
</dbReference>
<protein>
    <recommendedName>
        <fullName evidence="9">F5/8 type C domain-containing protein</fullName>
    </recommendedName>
</protein>
<evidence type="ECO:0000256" key="7">
    <source>
        <dbReference type="ARBA" id="ARBA00023157"/>
    </source>
</evidence>
<keyword evidence="6" id="KW-0106">Calcium</keyword>
<name>A0A8P4G9J7_DICLA</name>
<dbReference type="InterPro" id="IPR051941">
    <property type="entry name" value="BG_Antigen-Binding_Lectin"/>
</dbReference>
<feature type="domain" description="F5/8 type C" evidence="9">
    <location>
        <begin position="476"/>
        <end position="632"/>
    </location>
</feature>
<keyword evidence="11" id="KW-1185">Reference proteome</keyword>
<dbReference type="GO" id="GO:0001868">
    <property type="term" value="P:regulation of complement activation, lectin pathway"/>
    <property type="evidence" value="ECO:0007669"/>
    <property type="project" value="UniProtKB-ARBA"/>
</dbReference>
<reference evidence="10" key="1">
    <citation type="submission" date="2025-08" db="UniProtKB">
        <authorList>
            <consortium name="Ensembl"/>
        </authorList>
    </citation>
    <scope>IDENTIFICATION</scope>
</reference>
<dbReference type="Proteomes" id="UP000694389">
    <property type="component" value="Unassembled WGS sequence"/>
</dbReference>
<keyword evidence="8" id="KW-1133">Transmembrane helix</keyword>
<evidence type="ECO:0000313" key="11">
    <source>
        <dbReference type="Proteomes" id="UP000694389"/>
    </source>
</evidence>
<evidence type="ECO:0000256" key="8">
    <source>
        <dbReference type="SAM" id="Phobius"/>
    </source>
</evidence>
<dbReference type="PROSITE" id="PS50022">
    <property type="entry name" value="FA58C_3"/>
    <property type="match status" value="2"/>
</dbReference>
<keyword evidence="4" id="KW-0479">Metal-binding</keyword>
<dbReference type="AlphaFoldDB" id="A0A8P4G9J7"/>
<proteinExistence type="inferred from homology"/>
<evidence type="ECO:0000256" key="6">
    <source>
        <dbReference type="ARBA" id="ARBA00022837"/>
    </source>
</evidence>
<dbReference type="GO" id="GO:0010185">
    <property type="term" value="P:regulation of cellular defense response"/>
    <property type="evidence" value="ECO:0007669"/>
    <property type="project" value="UniProtKB-ARBA"/>
</dbReference>
<feature type="domain" description="F5/8 type C" evidence="9">
    <location>
        <begin position="178"/>
        <end position="334"/>
    </location>
</feature>
<dbReference type="SMART" id="SM00607">
    <property type="entry name" value="FTP"/>
    <property type="match status" value="4"/>
</dbReference>
<feature type="transmembrane region" description="Helical" evidence="8">
    <location>
        <begin position="21"/>
        <end position="38"/>
    </location>
</feature>
<gene>
    <name evidence="10" type="primary">LOC127366918</name>
</gene>
<dbReference type="GO" id="GO:0042806">
    <property type="term" value="F:fucose binding"/>
    <property type="evidence" value="ECO:0007669"/>
    <property type="project" value="UniProtKB-ARBA"/>
</dbReference>
<dbReference type="Pfam" id="PF22633">
    <property type="entry name" value="F5_F8_type_C_2"/>
    <property type="match status" value="4"/>
</dbReference>
<evidence type="ECO:0000259" key="9">
    <source>
        <dbReference type="PROSITE" id="PS50022"/>
    </source>
</evidence>
<dbReference type="Gene3D" id="2.60.120.260">
    <property type="entry name" value="Galactose-binding domain-like"/>
    <property type="match status" value="4"/>
</dbReference>
<accession>A0A8P4G9J7</accession>
<comment type="subunit">
    <text evidence="3">Homotrimer.</text>
</comment>
<sequence>MHVLKSRYNNTTVFHVHLVNVLHRMMTLAVVIVLAVLGRTSGLFDTNIARFGKVTQSSLYGNAVPERAIDGNRASNWGQGSCTHTKQDKNPWWSLDLLKTYKINTVTITNRRDCCYKRINGAEIRIGNSLNNNGNDNPRCTVISSISPGTSKTFKCHGMEGRYVSIVIPGRREYLTLCEVEVTGNPSSNIAPIDTNIARFGKVTQSSLYGNAVPERAIDGNRASNWGQGSCTHTKQDKNPWWSLDLLKTYKINTVTITNRRDCCSKRINGAEIRIGNSLNNNGNDNPRCTVISSVSPGTSKTFKCNGMEGRYVSIVIPGRSEYLTLCEVEVTGNPSSNIAPIDTNIARFGKVTQSSLYGNAVPERAIDGNRASNWRQGSCTHTRQDKNPWWSLDLLKTYKINTVTITNRRDCCYKRINGAEIRIGNSLNNNGNDNPRCTVISSISPGTSKTFKCNGMEGRYVSIVIPGRREYLTLCEVEVTGNPSSNIAPIDTNIARFGKVTQSSLYGNAVPERAIDGNRASNWGQGSCTHTKQDKNPWWSLDLLKTYKINTVTITNRRDCCYKRINGAEIRIGNSLNNNGNDNPRCTVISSISPGTSKTFTCNGMEGRYVSIVIPGRREYLTLCEVEVSGTESDDDIEYACN</sequence>
<dbReference type="PANTHER" id="PTHR45713:SF6">
    <property type="entry name" value="F5_8 TYPE C DOMAIN-CONTAINING PROTEIN"/>
    <property type="match status" value="1"/>
</dbReference>
<comment type="similarity">
    <text evidence="2">Belongs to the fucolectin family.</text>
</comment>
<evidence type="ECO:0000313" key="10">
    <source>
        <dbReference type="Ensembl" id="ENSDLAP00005072842.1"/>
    </source>
</evidence>
<organism evidence="10 11">
    <name type="scientific">Dicentrarchus labrax</name>
    <name type="common">European seabass</name>
    <name type="synonym">Morone labrax</name>
    <dbReference type="NCBI Taxonomy" id="13489"/>
    <lineage>
        <taxon>Eukaryota</taxon>
        <taxon>Metazoa</taxon>
        <taxon>Chordata</taxon>
        <taxon>Craniata</taxon>
        <taxon>Vertebrata</taxon>
        <taxon>Euteleostomi</taxon>
        <taxon>Actinopterygii</taxon>
        <taxon>Neopterygii</taxon>
        <taxon>Teleostei</taxon>
        <taxon>Neoteleostei</taxon>
        <taxon>Acanthomorphata</taxon>
        <taxon>Eupercaria</taxon>
        <taxon>Moronidae</taxon>
        <taxon>Dicentrarchus</taxon>
    </lineage>
</organism>
<dbReference type="PANTHER" id="PTHR45713">
    <property type="entry name" value="FTP DOMAIN-CONTAINING PROTEIN"/>
    <property type="match status" value="1"/>
</dbReference>